<comment type="caution">
    <text evidence="2">The sequence shown here is derived from an EMBL/GenBank/DDBJ whole genome shotgun (WGS) entry which is preliminary data.</text>
</comment>
<dbReference type="GO" id="GO:0001727">
    <property type="term" value="F:lipid kinase activity"/>
    <property type="evidence" value="ECO:0007669"/>
    <property type="project" value="TreeGrafter"/>
</dbReference>
<dbReference type="EMBL" id="JAEOAQ010000004">
    <property type="protein sequence ID" value="KAG5419015.1"/>
    <property type="molecule type" value="Genomic_DNA"/>
</dbReference>
<accession>A0A8H8DBL7</accession>
<name>A0A8H8DBL7_9ASCO</name>
<dbReference type="InterPro" id="IPR050187">
    <property type="entry name" value="Lipid_Phosphate_FormReg"/>
</dbReference>
<protein>
    <recommendedName>
        <fullName evidence="1">DAGKc domain-containing protein</fullName>
    </recommendedName>
</protein>
<dbReference type="InterPro" id="IPR017438">
    <property type="entry name" value="ATP-NAD_kinase_N"/>
</dbReference>
<dbReference type="SUPFAM" id="SSF111331">
    <property type="entry name" value="NAD kinase/diacylglycerol kinase-like"/>
    <property type="match status" value="1"/>
</dbReference>
<dbReference type="PANTHER" id="PTHR12358:SF108">
    <property type="entry name" value="DAGKC DOMAIN-CONTAINING PROTEIN"/>
    <property type="match status" value="1"/>
</dbReference>
<dbReference type="InterPro" id="IPR016064">
    <property type="entry name" value="NAD/diacylglycerol_kinase_sf"/>
</dbReference>
<dbReference type="PANTHER" id="PTHR12358">
    <property type="entry name" value="SPHINGOSINE KINASE"/>
    <property type="match status" value="1"/>
</dbReference>
<dbReference type="Gene3D" id="2.60.200.40">
    <property type="match status" value="1"/>
</dbReference>
<dbReference type="GO" id="GO:0046512">
    <property type="term" value="P:sphingosine biosynthetic process"/>
    <property type="evidence" value="ECO:0007669"/>
    <property type="project" value="TreeGrafter"/>
</dbReference>
<sequence length="441" mass="49716">MSGTINANLTTRRQAEDSFRQIIRGQFISVQYTALPNTNFKEPQFSPKSPTKDTSFFSPAMSHKIYFEPKKLEIELIQDDSQFQYREKQVEKSEAEIVIKKLPDSLSKAIHIIDSVNSGVGRSEKKNIYTHIINPLFTSLNIKYQHFKTESADSIAEFASNFQDQDATVIFLSGDTSVTEFINALNPAGSGPISIFPIPTGTGNSFALSLGLTDPIKSIVSLLQAEKVSPLYLFTADIPKGTRYLVQNELKEEVHSPTHFIVVFSWAFHASLVADSDTPELRKHGIQRFRIAAGKNLSREQKYEADFLINDEVISGPFAYWVLTPSKKFEPTFDISPKGNIFDDNLYLIAFRTKPGDGNYIMDIMKQVYDGGSHIDNPDVIYREITPKDRVQLKLKGSKELLQRRFCVDGSIIALPDAKESSITIQVKDNTLGKWKLYILH</sequence>
<dbReference type="GO" id="GO:0005737">
    <property type="term" value="C:cytoplasm"/>
    <property type="evidence" value="ECO:0007669"/>
    <property type="project" value="TreeGrafter"/>
</dbReference>
<organism evidence="2 3">
    <name type="scientific">Candida metapsilosis</name>
    <dbReference type="NCBI Taxonomy" id="273372"/>
    <lineage>
        <taxon>Eukaryota</taxon>
        <taxon>Fungi</taxon>
        <taxon>Dikarya</taxon>
        <taxon>Ascomycota</taxon>
        <taxon>Saccharomycotina</taxon>
        <taxon>Pichiomycetes</taxon>
        <taxon>Debaryomycetaceae</taxon>
        <taxon>Candida/Lodderomyces clade</taxon>
        <taxon>Candida</taxon>
    </lineage>
</organism>
<proteinExistence type="predicted"/>
<dbReference type="Gene3D" id="3.40.50.10330">
    <property type="entry name" value="Probable inorganic polyphosphate/atp-NAD kinase, domain 1"/>
    <property type="match status" value="1"/>
</dbReference>
<dbReference type="PROSITE" id="PS50146">
    <property type="entry name" value="DAGK"/>
    <property type="match status" value="1"/>
</dbReference>
<evidence type="ECO:0000259" key="1">
    <source>
        <dbReference type="PROSITE" id="PS50146"/>
    </source>
</evidence>
<dbReference type="GO" id="GO:0016020">
    <property type="term" value="C:membrane"/>
    <property type="evidence" value="ECO:0007669"/>
    <property type="project" value="TreeGrafter"/>
</dbReference>
<gene>
    <name evidence="2" type="ORF">I9W82_003734</name>
</gene>
<dbReference type="AlphaFoldDB" id="A0A8H8DBL7"/>
<dbReference type="Proteomes" id="UP000669133">
    <property type="component" value="Unassembled WGS sequence"/>
</dbReference>
<feature type="domain" description="DAGKc" evidence="1">
    <location>
        <begin position="107"/>
        <end position="240"/>
    </location>
</feature>
<evidence type="ECO:0000313" key="3">
    <source>
        <dbReference type="Proteomes" id="UP000669133"/>
    </source>
</evidence>
<dbReference type="InterPro" id="IPR001206">
    <property type="entry name" value="Diacylglycerol_kinase_cat_dom"/>
</dbReference>
<dbReference type="RefSeq" id="XP_067548131.1">
    <property type="nucleotide sequence ID" value="XM_067692731.1"/>
</dbReference>
<dbReference type="GeneID" id="93652363"/>
<dbReference type="OrthoDB" id="3853857at2759"/>
<keyword evidence="3" id="KW-1185">Reference proteome</keyword>
<dbReference type="Pfam" id="PF00781">
    <property type="entry name" value="DAGK_cat"/>
    <property type="match status" value="1"/>
</dbReference>
<reference evidence="2 3" key="1">
    <citation type="submission" date="2020-12" db="EMBL/GenBank/DDBJ databases">
        <title>Effect of drift, selection, and recombination on the evolution of hybrid genomes in Candida yeast pathogens.</title>
        <authorList>
            <person name="Mixao V."/>
            <person name="Ksiezopolska E."/>
            <person name="Saus E."/>
            <person name="Boekhout T."/>
            <person name="Gacser A."/>
            <person name="Gabaldon T."/>
        </authorList>
    </citation>
    <scope>NUCLEOTIDE SEQUENCE [LARGE SCALE GENOMIC DNA]</scope>
    <source>
        <strain evidence="2 3">BP57</strain>
    </source>
</reference>
<evidence type="ECO:0000313" key="2">
    <source>
        <dbReference type="EMBL" id="KAG5419015.1"/>
    </source>
</evidence>